<keyword evidence="1" id="KW-0472">Membrane</keyword>
<sequence>MYRFSEVLISIIPTLFLFLVFGAIWFVVRKVFRALSDKINNSENYKEDTLRVLEEIRDELKELNRNK</sequence>
<dbReference type="EMBL" id="CP016907">
    <property type="protein sequence ID" value="AOC96113.1"/>
    <property type="molecule type" value="Genomic_DNA"/>
</dbReference>
<dbReference type="GeneID" id="32308897"/>
<dbReference type="AlphaFoldDB" id="A0AAC9GJ83"/>
<protein>
    <submittedName>
        <fullName evidence="2">Uncharacterized protein</fullName>
    </submittedName>
</protein>
<name>A0AAC9GJ83_9FLAO</name>
<dbReference type="KEGG" id="fjg:BB050_03023"/>
<evidence type="ECO:0000313" key="2">
    <source>
        <dbReference type="EMBL" id="AOC96113.1"/>
    </source>
</evidence>
<gene>
    <name evidence="2" type="ORF">BB050_03023</name>
</gene>
<dbReference type="RefSeq" id="WP_066034087.1">
    <property type="nucleotide sequence ID" value="NZ_CP016907.1"/>
</dbReference>
<accession>A0AAC9GJ83</accession>
<dbReference type="Proteomes" id="UP000093276">
    <property type="component" value="Chromosome"/>
</dbReference>
<keyword evidence="1" id="KW-0812">Transmembrane</keyword>
<feature type="transmembrane region" description="Helical" evidence="1">
    <location>
        <begin position="6"/>
        <end position="28"/>
    </location>
</feature>
<evidence type="ECO:0000256" key="1">
    <source>
        <dbReference type="SAM" id="Phobius"/>
    </source>
</evidence>
<reference evidence="2 3" key="1">
    <citation type="submission" date="2016-08" db="EMBL/GenBank/DDBJ databases">
        <title>Complete genome sequence of Flavobacterium johnsoniae strain GSE09, a volatile-producing biocontrol agent isolated from cucumber (Cucumis sativus).</title>
        <authorList>
            <person name="Jeong J.-J."/>
            <person name="Oh J.Y."/>
            <person name="Jim Y.J."/>
            <person name="Sang M.K."/>
            <person name="Kim K.D."/>
        </authorList>
    </citation>
    <scope>NUCLEOTIDE SEQUENCE [LARGE SCALE GENOMIC DNA]</scope>
    <source>
        <strain evidence="2 3">GSE09</strain>
    </source>
</reference>
<keyword evidence="1" id="KW-1133">Transmembrane helix</keyword>
<proteinExistence type="predicted"/>
<organism evidence="2 3">
    <name type="scientific">Flavobacterium anhuiense</name>
    <dbReference type="NCBI Taxonomy" id="459526"/>
    <lineage>
        <taxon>Bacteria</taxon>
        <taxon>Pseudomonadati</taxon>
        <taxon>Bacteroidota</taxon>
        <taxon>Flavobacteriia</taxon>
        <taxon>Flavobacteriales</taxon>
        <taxon>Flavobacteriaceae</taxon>
        <taxon>Flavobacterium</taxon>
    </lineage>
</organism>
<evidence type="ECO:0000313" key="3">
    <source>
        <dbReference type="Proteomes" id="UP000093276"/>
    </source>
</evidence>